<evidence type="ECO:0000256" key="1">
    <source>
        <dbReference type="SAM" id="SignalP"/>
    </source>
</evidence>
<evidence type="ECO:0000313" key="2">
    <source>
        <dbReference type="EMBL" id="MDJ1499167.1"/>
    </source>
</evidence>
<proteinExistence type="predicted"/>
<evidence type="ECO:0008006" key="4">
    <source>
        <dbReference type="Google" id="ProtNLM"/>
    </source>
</evidence>
<dbReference type="Proteomes" id="UP001232063">
    <property type="component" value="Unassembled WGS sequence"/>
</dbReference>
<gene>
    <name evidence="2" type="ORF">QNI22_00850</name>
</gene>
<keyword evidence="1" id="KW-0732">Signal</keyword>
<evidence type="ECO:0000313" key="3">
    <source>
        <dbReference type="Proteomes" id="UP001232063"/>
    </source>
</evidence>
<accession>A0AAE3R046</accession>
<dbReference type="EMBL" id="JASJOU010000001">
    <property type="protein sequence ID" value="MDJ1499167.1"/>
    <property type="molecule type" value="Genomic_DNA"/>
</dbReference>
<protein>
    <recommendedName>
        <fullName evidence="4">Secreted protein</fullName>
    </recommendedName>
</protein>
<organism evidence="2 3">
    <name type="scientific">Xanthocytophaga agilis</name>
    <dbReference type="NCBI Taxonomy" id="3048010"/>
    <lineage>
        <taxon>Bacteria</taxon>
        <taxon>Pseudomonadati</taxon>
        <taxon>Bacteroidota</taxon>
        <taxon>Cytophagia</taxon>
        <taxon>Cytophagales</taxon>
        <taxon>Rhodocytophagaceae</taxon>
        <taxon>Xanthocytophaga</taxon>
    </lineage>
</organism>
<dbReference type="RefSeq" id="WP_314508705.1">
    <property type="nucleotide sequence ID" value="NZ_JASJOU010000001.1"/>
</dbReference>
<name>A0AAE3R046_9BACT</name>
<dbReference type="AlphaFoldDB" id="A0AAE3R046"/>
<sequence length="111" mass="13109">MKVPCLLYMVCLLSSFTYAQQDSCTYQVSYQPLTSFKYDLMQLSAVDNQKVPELFIPSQKKYKSRSNNPRIIFRIGWKSPHRSIPERPTLVGNLLQKIFAIRLRIFNRKFE</sequence>
<comment type="caution">
    <text evidence="2">The sequence shown here is derived from an EMBL/GenBank/DDBJ whole genome shotgun (WGS) entry which is preliminary data.</text>
</comment>
<keyword evidence="3" id="KW-1185">Reference proteome</keyword>
<feature type="chain" id="PRO_5042100932" description="Secreted protein" evidence="1">
    <location>
        <begin position="20"/>
        <end position="111"/>
    </location>
</feature>
<reference evidence="2" key="1">
    <citation type="submission" date="2023-05" db="EMBL/GenBank/DDBJ databases">
        <authorList>
            <person name="Zhang X."/>
        </authorList>
    </citation>
    <scope>NUCLEOTIDE SEQUENCE</scope>
    <source>
        <strain evidence="2">BD1B2-1</strain>
    </source>
</reference>
<feature type="signal peptide" evidence="1">
    <location>
        <begin position="1"/>
        <end position="19"/>
    </location>
</feature>